<comment type="caution">
    <text evidence="1">The sequence shown here is derived from an EMBL/GenBank/DDBJ whole genome shotgun (WGS) entry which is preliminary data.</text>
</comment>
<dbReference type="OrthoDB" id="6781202at2759"/>
<evidence type="ECO:0000313" key="1">
    <source>
        <dbReference type="EMBL" id="KAF2887546.1"/>
    </source>
</evidence>
<dbReference type="Proteomes" id="UP000801492">
    <property type="component" value="Unassembled WGS sequence"/>
</dbReference>
<organism evidence="1 2">
    <name type="scientific">Ignelater luminosus</name>
    <name type="common">Cucubano</name>
    <name type="synonym">Pyrophorus luminosus</name>
    <dbReference type="NCBI Taxonomy" id="2038154"/>
    <lineage>
        <taxon>Eukaryota</taxon>
        <taxon>Metazoa</taxon>
        <taxon>Ecdysozoa</taxon>
        <taxon>Arthropoda</taxon>
        <taxon>Hexapoda</taxon>
        <taxon>Insecta</taxon>
        <taxon>Pterygota</taxon>
        <taxon>Neoptera</taxon>
        <taxon>Endopterygota</taxon>
        <taxon>Coleoptera</taxon>
        <taxon>Polyphaga</taxon>
        <taxon>Elateriformia</taxon>
        <taxon>Elateroidea</taxon>
        <taxon>Elateridae</taxon>
        <taxon>Agrypninae</taxon>
        <taxon>Pyrophorini</taxon>
        <taxon>Ignelater</taxon>
    </lineage>
</organism>
<proteinExistence type="predicted"/>
<dbReference type="EMBL" id="VTPC01082936">
    <property type="protein sequence ID" value="KAF2887546.1"/>
    <property type="molecule type" value="Genomic_DNA"/>
</dbReference>
<gene>
    <name evidence="1" type="ORF">ILUMI_18627</name>
</gene>
<dbReference type="AlphaFoldDB" id="A0A8K0CM57"/>
<sequence>MAEYDSKRALTLKELEVIVEELDLNAEDSIDIAYVPPDVDNLTDEEEIDDNAVGEIDGLPNDLPGTFEILGPVDVDEIDINNQPEKHNGNISDDNDNEVINLVRKKTANVKWCKTSIDYNENRLDILSNESKHSKTINLSNVRCFEVNDKVLVKSPVKDEKKWLLRRVIQRIGKVI</sequence>
<evidence type="ECO:0000313" key="2">
    <source>
        <dbReference type="Proteomes" id="UP000801492"/>
    </source>
</evidence>
<protein>
    <submittedName>
        <fullName evidence="1">Uncharacterized protein</fullName>
    </submittedName>
</protein>
<keyword evidence="2" id="KW-1185">Reference proteome</keyword>
<name>A0A8K0CM57_IGNLU</name>
<accession>A0A8K0CM57</accession>
<reference evidence="1" key="1">
    <citation type="submission" date="2019-08" db="EMBL/GenBank/DDBJ databases">
        <title>The genome of the North American firefly Photinus pyralis.</title>
        <authorList>
            <consortium name="Photinus pyralis genome working group"/>
            <person name="Fallon T.R."/>
            <person name="Sander Lower S.E."/>
            <person name="Weng J.-K."/>
        </authorList>
    </citation>
    <scope>NUCLEOTIDE SEQUENCE</scope>
    <source>
        <strain evidence="1">TRF0915ILg1</strain>
        <tissue evidence="1">Whole body</tissue>
    </source>
</reference>